<dbReference type="STRING" id="420662.Mpe_A1051"/>
<dbReference type="PANTHER" id="PTHR45947:SF13">
    <property type="entry name" value="TRANSFERASE"/>
    <property type="match status" value="1"/>
</dbReference>
<name>A2SEM3_METPP</name>
<dbReference type="HOGENOM" id="CLU_009583_35_0_4"/>
<evidence type="ECO:0000313" key="3">
    <source>
        <dbReference type="Proteomes" id="UP000000366"/>
    </source>
</evidence>
<dbReference type="GO" id="GO:0016757">
    <property type="term" value="F:glycosyltransferase activity"/>
    <property type="evidence" value="ECO:0007669"/>
    <property type="project" value="TreeGrafter"/>
</dbReference>
<dbReference type="EMBL" id="CP000555">
    <property type="protein sequence ID" value="ABM94012.1"/>
    <property type="molecule type" value="Genomic_DNA"/>
</dbReference>
<dbReference type="eggNOG" id="COG0438">
    <property type="taxonomic scope" value="Bacteria"/>
</dbReference>
<dbReference type="Pfam" id="PF13692">
    <property type="entry name" value="Glyco_trans_1_4"/>
    <property type="match status" value="1"/>
</dbReference>
<dbReference type="InterPro" id="IPR028098">
    <property type="entry name" value="Glyco_trans_4-like_N"/>
</dbReference>
<accession>A2SEM3</accession>
<proteinExistence type="predicted"/>
<gene>
    <name evidence="2" type="ordered locus">Mpe_A1051</name>
</gene>
<evidence type="ECO:0000259" key="1">
    <source>
        <dbReference type="Pfam" id="PF13439"/>
    </source>
</evidence>
<dbReference type="InterPro" id="IPR050194">
    <property type="entry name" value="Glycosyltransferase_grp1"/>
</dbReference>
<dbReference type="Gene3D" id="3.40.50.2000">
    <property type="entry name" value="Glycogen Phosphorylase B"/>
    <property type="match status" value="2"/>
</dbReference>
<dbReference type="CDD" id="cd03801">
    <property type="entry name" value="GT4_PimA-like"/>
    <property type="match status" value="1"/>
</dbReference>
<organism evidence="2 3">
    <name type="scientific">Methylibium petroleiphilum (strain ATCC BAA-1232 / LMG 22953 / PM1)</name>
    <dbReference type="NCBI Taxonomy" id="420662"/>
    <lineage>
        <taxon>Bacteria</taxon>
        <taxon>Pseudomonadati</taxon>
        <taxon>Pseudomonadota</taxon>
        <taxon>Betaproteobacteria</taxon>
        <taxon>Burkholderiales</taxon>
        <taxon>Sphaerotilaceae</taxon>
        <taxon>Methylibium</taxon>
    </lineage>
</organism>
<dbReference type="Proteomes" id="UP000000366">
    <property type="component" value="Chromosome"/>
</dbReference>
<dbReference type="PANTHER" id="PTHR45947">
    <property type="entry name" value="SULFOQUINOVOSYL TRANSFERASE SQD2"/>
    <property type="match status" value="1"/>
</dbReference>
<dbReference type="AlphaFoldDB" id="A2SEM3"/>
<evidence type="ECO:0000313" key="2">
    <source>
        <dbReference type="EMBL" id="ABM94012.1"/>
    </source>
</evidence>
<protein>
    <submittedName>
        <fullName evidence="2">Putative transferase</fullName>
    </submittedName>
</protein>
<dbReference type="RefSeq" id="WP_011828650.1">
    <property type="nucleotide sequence ID" value="NC_008825.1"/>
</dbReference>
<feature type="domain" description="Glycosyltransferase subfamily 4-like N-terminal" evidence="1">
    <location>
        <begin position="14"/>
        <end position="201"/>
    </location>
</feature>
<dbReference type="Pfam" id="PF13439">
    <property type="entry name" value="Glyco_transf_4"/>
    <property type="match status" value="1"/>
</dbReference>
<reference evidence="2 3" key="1">
    <citation type="journal article" date="2007" name="J. Bacteriol.">
        <title>Whole-genome analysis of the methyl tert-butyl ether-degrading beta-proteobacterium Methylibium petroleiphilum PM1.</title>
        <authorList>
            <person name="Kane S.R."/>
            <person name="Chakicherla A.Y."/>
            <person name="Chain P.S.G."/>
            <person name="Schmidt R."/>
            <person name="Shin M.W."/>
            <person name="Legler T.C."/>
            <person name="Scow K.M."/>
            <person name="Larimer F.W."/>
            <person name="Lucas S.M."/>
            <person name="Richardson P.M."/>
            <person name="Hristova K.R."/>
        </authorList>
    </citation>
    <scope>NUCLEOTIDE SEQUENCE [LARGE SCALE GENOMIC DNA]</scope>
    <source>
        <strain evidence="3">ATCC BAA-1232 / LMG 22953 / PM1</strain>
    </source>
</reference>
<sequence>MRILIVHNAYQQRGGEDAVVESETRLLRSREHEVRVFTRHNDEIQGLGKGALAQKTLWSRDSVAEINDTVSKWRPDIVHVHNTFPLISPSVYWAVAAQGIPVVQTLHNFRLICPQAMFLREGRVCEDCLGHSTWRAVTRGCYRNSKLQSAVLTGMLGLHRSIGTYRNKVTRYIALNDFCRRKFIEGGLPADKVVVKPNFVDYPAPTAADRQGFLFVGRLSVEKGIGALAEAARHVPEVPIRIAGTGPEAHLLQDVPNATMLGALGGDDVRRQMETATALILPSIWYENFPRTLVEAFAAGLPVIGSRLGALEELIEDGVTGLLFDPGDAGQLASKIRWAQSNVTAMAEMGHHARARYEKNFTADKNYEQLIYIYRDAILAAKMK</sequence>
<dbReference type="KEGG" id="mpt:Mpe_A1051"/>
<keyword evidence="2" id="KW-0808">Transferase</keyword>
<keyword evidence="3" id="KW-1185">Reference proteome</keyword>
<dbReference type="SUPFAM" id="SSF53756">
    <property type="entry name" value="UDP-Glycosyltransferase/glycogen phosphorylase"/>
    <property type="match status" value="1"/>
</dbReference>
<dbReference type="CAZy" id="GT4">
    <property type="family name" value="Glycosyltransferase Family 4"/>
</dbReference>